<dbReference type="SUPFAM" id="SSF51445">
    <property type="entry name" value="(Trans)glycosidases"/>
    <property type="match status" value="1"/>
</dbReference>
<accession>A0A974S899</accession>
<dbReference type="InterPro" id="IPR050288">
    <property type="entry name" value="Cellulose_deg_GH3"/>
</dbReference>
<organism evidence="4">
    <name type="scientific">Phenylobacterium glaciei</name>
    <dbReference type="NCBI Taxonomy" id="2803784"/>
    <lineage>
        <taxon>Bacteria</taxon>
        <taxon>Pseudomonadati</taxon>
        <taxon>Pseudomonadota</taxon>
        <taxon>Alphaproteobacteria</taxon>
        <taxon>Caulobacterales</taxon>
        <taxon>Caulobacteraceae</taxon>
        <taxon>Phenylobacterium</taxon>
    </lineage>
</organism>
<evidence type="ECO:0000313" key="4">
    <source>
        <dbReference type="EMBL" id="QQZ50855.1"/>
    </source>
</evidence>
<dbReference type="EMBL" id="CP068570">
    <property type="protein sequence ID" value="QQZ50855.1"/>
    <property type="molecule type" value="Genomic_DNA"/>
</dbReference>
<name>A0A974S899_9CAUL</name>
<dbReference type="Gene3D" id="3.20.20.300">
    <property type="entry name" value="Glycoside hydrolase, family 3, N-terminal domain"/>
    <property type="match status" value="1"/>
</dbReference>
<dbReference type="PANTHER" id="PTHR42715:SF10">
    <property type="entry name" value="BETA-GLUCOSIDASE"/>
    <property type="match status" value="1"/>
</dbReference>
<evidence type="ECO:0000259" key="3">
    <source>
        <dbReference type="Pfam" id="PF00933"/>
    </source>
</evidence>
<proteinExistence type="inferred from homology"/>
<dbReference type="InterPro" id="IPR036962">
    <property type="entry name" value="Glyco_hydro_3_N_sf"/>
</dbReference>
<sequence length="128" mass="14278">MSPLRAQFRISRRGSAAGRGAGGEAIKGAQSNDIVCTLKHFALNDQETCRHVVDARIDEGALRESDLLAFQIAIERGDPGSVMCAYNKVNGEWAGENDFLLNQVLKRDWGYRGWVMSDWGRSTPRPRR</sequence>
<dbReference type="PANTHER" id="PTHR42715">
    <property type="entry name" value="BETA-GLUCOSIDASE"/>
    <property type="match status" value="1"/>
</dbReference>
<evidence type="ECO:0000256" key="1">
    <source>
        <dbReference type="ARBA" id="ARBA00005336"/>
    </source>
</evidence>
<comment type="similarity">
    <text evidence="1">Belongs to the glycosyl hydrolase 3 family.</text>
</comment>
<dbReference type="GO" id="GO:0004553">
    <property type="term" value="F:hydrolase activity, hydrolyzing O-glycosyl compounds"/>
    <property type="evidence" value="ECO:0007669"/>
    <property type="project" value="InterPro"/>
</dbReference>
<dbReference type="InterPro" id="IPR001764">
    <property type="entry name" value="Glyco_hydro_3_N"/>
</dbReference>
<dbReference type="PRINTS" id="PR00133">
    <property type="entry name" value="GLHYDRLASE3"/>
</dbReference>
<dbReference type="GO" id="GO:0005975">
    <property type="term" value="P:carbohydrate metabolic process"/>
    <property type="evidence" value="ECO:0007669"/>
    <property type="project" value="InterPro"/>
</dbReference>
<dbReference type="InterPro" id="IPR017853">
    <property type="entry name" value="GH"/>
</dbReference>
<protein>
    <submittedName>
        <fullName evidence="4">Glycoside hydrolase family 3 protein</fullName>
    </submittedName>
</protein>
<keyword evidence="2 4" id="KW-0378">Hydrolase</keyword>
<gene>
    <name evidence="4" type="ORF">JKL49_06085</name>
</gene>
<evidence type="ECO:0000256" key="2">
    <source>
        <dbReference type="ARBA" id="ARBA00022801"/>
    </source>
</evidence>
<dbReference type="AlphaFoldDB" id="A0A974S899"/>
<reference evidence="4" key="1">
    <citation type="submission" date="2021-01" db="EMBL/GenBank/DDBJ databases">
        <title>Genome sequence of Phenylobacterium sp. 20VBR1 isolated from a valley glaceir, Ny-Alesund, Svalbard.</title>
        <authorList>
            <person name="Thomas F.A."/>
            <person name="Krishnan K.P."/>
            <person name="Sinha R.K."/>
        </authorList>
    </citation>
    <scope>NUCLEOTIDE SEQUENCE</scope>
    <source>
        <strain evidence="4">20VBR1</strain>
    </source>
</reference>
<feature type="domain" description="Glycoside hydrolase family 3 N-terminal" evidence="3">
    <location>
        <begin position="22"/>
        <end position="120"/>
    </location>
</feature>
<dbReference type="Pfam" id="PF00933">
    <property type="entry name" value="Glyco_hydro_3"/>
    <property type="match status" value="1"/>
</dbReference>